<dbReference type="EMBL" id="BGZK01000687">
    <property type="protein sequence ID" value="GBP56188.1"/>
    <property type="molecule type" value="Genomic_DNA"/>
</dbReference>
<organism evidence="1 2">
    <name type="scientific">Eumeta variegata</name>
    <name type="common">Bagworm moth</name>
    <name type="synonym">Eumeta japonica</name>
    <dbReference type="NCBI Taxonomy" id="151549"/>
    <lineage>
        <taxon>Eukaryota</taxon>
        <taxon>Metazoa</taxon>
        <taxon>Ecdysozoa</taxon>
        <taxon>Arthropoda</taxon>
        <taxon>Hexapoda</taxon>
        <taxon>Insecta</taxon>
        <taxon>Pterygota</taxon>
        <taxon>Neoptera</taxon>
        <taxon>Endopterygota</taxon>
        <taxon>Lepidoptera</taxon>
        <taxon>Glossata</taxon>
        <taxon>Ditrysia</taxon>
        <taxon>Tineoidea</taxon>
        <taxon>Psychidae</taxon>
        <taxon>Oiketicinae</taxon>
        <taxon>Eumeta</taxon>
    </lineage>
</organism>
<reference evidence="1 2" key="1">
    <citation type="journal article" date="2019" name="Commun. Biol.">
        <title>The bagworm genome reveals a unique fibroin gene that provides high tensile strength.</title>
        <authorList>
            <person name="Kono N."/>
            <person name="Nakamura H."/>
            <person name="Ohtoshi R."/>
            <person name="Tomita M."/>
            <person name="Numata K."/>
            <person name="Arakawa K."/>
        </authorList>
    </citation>
    <scope>NUCLEOTIDE SEQUENCE [LARGE SCALE GENOMIC DNA]</scope>
</reference>
<evidence type="ECO:0000313" key="2">
    <source>
        <dbReference type="Proteomes" id="UP000299102"/>
    </source>
</evidence>
<dbReference type="Proteomes" id="UP000299102">
    <property type="component" value="Unassembled WGS sequence"/>
</dbReference>
<protein>
    <submittedName>
        <fullName evidence="1">Uncharacterized protein</fullName>
    </submittedName>
</protein>
<evidence type="ECO:0000313" key="1">
    <source>
        <dbReference type="EMBL" id="GBP56188.1"/>
    </source>
</evidence>
<sequence>MGEISESDRIIELFPPLAFIHVALHTNGPVLITVEIRIGRDDIIFQGFWSRCRSGPRPALDLNADFYTDLGPLSGVNVNNNTSRGSRSTLNHKNAVSFFVLIRRSQSNIRRGRAREWVQKTGHVSATRERKGRRDCITCAWLDLRMIRKAGYGRRQMKVESLRWRCDRCVVGVECLKDRWRNSDVRERCGLKEDVVTGVERGVTSETLRNIISVGKENGLMEERVECCKGSGLMEGRVGHRNSPWTKYNSGSCYFASVFCEIFEKI</sequence>
<gene>
    <name evidence="1" type="ORF">EVAR_41374_1</name>
</gene>
<dbReference type="AlphaFoldDB" id="A0A4C1WXK1"/>
<accession>A0A4C1WXK1</accession>
<name>A0A4C1WXK1_EUMVA</name>
<comment type="caution">
    <text evidence="1">The sequence shown here is derived from an EMBL/GenBank/DDBJ whole genome shotgun (WGS) entry which is preliminary data.</text>
</comment>
<keyword evidence="2" id="KW-1185">Reference proteome</keyword>
<proteinExistence type="predicted"/>